<dbReference type="Pfam" id="PF19516">
    <property type="entry name" value="DUF6049"/>
    <property type="match status" value="1"/>
</dbReference>
<proteinExistence type="predicted"/>
<accession>A0A6J6CXU0</accession>
<keyword evidence="1" id="KW-0472">Membrane</keyword>
<gene>
    <name evidence="2" type="ORF">UFOPK1561_00548</name>
</gene>
<reference evidence="2" key="1">
    <citation type="submission" date="2020-05" db="EMBL/GenBank/DDBJ databases">
        <authorList>
            <person name="Chiriac C."/>
            <person name="Salcher M."/>
            <person name="Ghai R."/>
            <person name="Kavagutti S V."/>
        </authorList>
    </citation>
    <scope>NUCLEOTIDE SEQUENCE</scope>
</reference>
<dbReference type="EMBL" id="CAEZSZ010000051">
    <property type="protein sequence ID" value="CAB4555023.1"/>
    <property type="molecule type" value="Genomic_DNA"/>
</dbReference>
<feature type="transmembrane region" description="Helical" evidence="1">
    <location>
        <begin position="140"/>
        <end position="159"/>
    </location>
</feature>
<evidence type="ECO:0000313" key="2">
    <source>
        <dbReference type="EMBL" id="CAB4555023.1"/>
    </source>
</evidence>
<name>A0A6J6CXU0_9ZZZZ</name>
<dbReference type="InterPro" id="IPR046112">
    <property type="entry name" value="DUF6049"/>
</dbReference>
<evidence type="ECO:0000256" key="1">
    <source>
        <dbReference type="SAM" id="Phobius"/>
    </source>
</evidence>
<dbReference type="AlphaFoldDB" id="A0A6J6CXU0"/>
<keyword evidence="1" id="KW-0812">Transmembrane</keyword>
<sequence>MSLAKVFFRFLIALSVALASLFFAGPATALDTKDGEGVYIVPGSDINLVARTSNVPVLIKNAFNSDVRVFLHAKPTNPRVVVARVVEVEIPGGTSVTAKIPVEAVANGVVVLRVWLTTFSGVKIGKESLLQINVNADVELALLIGFGGGVLALLGFGVARTVSKSRRRITSSGVGA</sequence>
<protein>
    <submittedName>
        <fullName evidence="2">Unannotated protein</fullName>
    </submittedName>
</protein>
<keyword evidence="1" id="KW-1133">Transmembrane helix</keyword>
<organism evidence="2">
    <name type="scientific">freshwater metagenome</name>
    <dbReference type="NCBI Taxonomy" id="449393"/>
    <lineage>
        <taxon>unclassified sequences</taxon>
        <taxon>metagenomes</taxon>
        <taxon>ecological metagenomes</taxon>
    </lineage>
</organism>